<dbReference type="AlphaFoldDB" id="A0A9P4TPQ7"/>
<sequence length="112" mass="12057">MITLLTFAVAAPAEPSSPQDLARSTTPPWNGYYCGTCILTGSGGFTRELRTSVPKPKCNILPERENYGPCFNNSCGLCVMFKNDDCQGDITYFGGKGAGSFDAKGARSYFCM</sequence>
<name>A0A9P4TPQ7_CURKU</name>
<dbReference type="OrthoDB" id="3685541at2759"/>
<dbReference type="EMBL" id="SWKU01000001">
    <property type="protein sequence ID" value="KAF3010781.1"/>
    <property type="molecule type" value="Genomic_DNA"/>
</dbReference>
<evidence type="ECO:0000313" key="2">
    <source>
        <dbReference type="Proteomes" id="UP000801428"/>
    </source>
</evidence>
<reference evidence="1" key="1">
    <citation type="submission" date="2019-04" db="EMBL/GenBank/DDBJ databases">
        <title>Sequencing of skin fungus with MAO and IRED activity.</title>
        <authorList>
            <person name="Marsaioli A.J."/>
            <person name="Bonatto J.M.C."/>
            <person name="Reis Junior O."/>
        </authorList>
    </citation>
    <scope>NUCLEOTIDE SEQUENCE</scope>
    <source>
        <strain evidence="1">30M1</strain>
    </source>
</reference>
<gene>
    <name evidence="1" type="ORF">E8E13_007843</name>
</gene>
<comment type="caution">
    <text evidence="1">The sequence shown here is derived from an EMBL/GenBank/DDBJ whole genome shotgun (WGS) entry which is preliminary data.</text>
</comment>
<organism evidence="1 2">
    <name type="scientific">Curvularia kusanoi</name>
    <name type="common">Cochliobolus kusanoi</name>
    <dbReference type="NCBI Taxonomy" id="90978"/>
    <lineage>
        <taxon>Eukaryota</taxon>
        <taxon>Fungi</taxon>
        <taxon>Dikarya</taxon>
        <taxon>Ascomycota</taxon>
        <taxon>Pezizomycotina</taxon>
        <taxon>Dothideomycetes</taxon>
        <taxon>Pleosporomycetidae</taxon>
        <taxon>Pleosporales</taxon>
        <taxon>Pleosporineae</taxon>
        <taxon>Pleosporaceae</taxon>
        <taxon>Curvularia</taxon>
    </lineage>
</organism>
<evidence type="ECO:0000313" key="1">
    <source>
        <dbReference type="EMBL" id="KAF3010781.1"/>
    </source>
</evidence>
<protein>
    <submittedName>
        <fullName evidence="1">Uncharacterized protein</fullName>
    </submittedName>
</protein>
<proteinExistence type="predicted"/>
<keyword evidence="2" id="KW-1185">Reference proteome</keyword>
<dbReference type="Proteomes" id="UP000801428">
    <property type="component" value="Unassembled WGS sequence"/>
</dbReference>
<accession>A0A9P4TPQ7</accession>